<dbReference type="STRING" id="426128.SAMN05660297_02784"/>
<sequence length="62" mass="7531">MRSSKKHLVQLLNTNFDEKDKEIVVTFNYENEKRDDEIKAQNDVANYLDRVKEYRNKAKNRQ</sequence>
<dbReference type="RefSeq" id="WP_090445297.1">
    <property type="nucleotide sequence ID" value="NZ_FOHU01000014.1"/>
</dbReference>
<dbReference type="EMBL" id="FOHU01000014">
    <property type="protein sequence ID" value="SET56458.1"/>
    <property type="molecule type" value="Genomic_DNA"/>
</dbReference>
<evidence type="ECO:0000313" key="1">
    <source>
        <dbReference type="EMBL" id="SET56458.1"/>
    </source>
</evidence>
<name>A0A1I0FEM0_9FIRM</name>
<accession>A0A1I0FEM0</accession>
<organism evidence="1 2">
    <name type="scientific">Natronincola peptidivorans</name>
    <dbReference type="NCBI Taxonomy" id="426128"/>
    <lineage>
        <taxon>Bacteria</taxon>
        <taxon>Bacillati</taxon>
        <taxon>Bacillota</taxon>
        <taxon>Clostridia</taxon>
        <taxon>Peptostreptococcales</taxon>
        <taxon>Natronincolaceae</taxon>
        <taxon>Natronincola</taxon>
    </lineage>
</organism>
<proteinExistence type="predicted"/>
<protein>
    <submittedName>
        <fullName evidence="1">Uncharacterized protein</fullName>
    </submittedName>
</protein>
<dbReference type="AlphaFoldDB" id="A0A1I0FEM0"/>
<keyword evidence="2" id="KW-1185">Reference proteome</keyword>
<evidence type="ECO:0000313" key="2">
    <source>
        <dbReference type="Proteomes" id="UP000199568"/>
    </source>
</evidence>
<gene>
    <name evidence="1" type="ORF">SAMN05660297_02784</name>
</gene>
<reference evidence="1 2" key="1">
    <citation type="submission" date="2016-10" db="EMBL/GenBank/DDBJ databases">
        <authorList>
            <person name="de Groot N.N."/>
        </authorList>
    </citation>
    <scope>NUCLEOTIDE SEQUENCE [LARGE SCALE GENOMIC DNA]</scope>
    <source>
        <strain evidence="1 2">DSM 18979</strain>
    </source>
</reference>
<dbReference type="Proteomes" id="UP000199568">
    <property type="component" value="Unassembled WGS sequence"/>
</dbReference>